<organism evidence="2 3">
    <name type="scientific">Ignelater luminosus</name>
    <name type="common">Cucubano</name>
    <name type="synonym">Pyrophorus luminosus</name>
    <dbReference type="NCBI Taxonomy" id="2038154"/>
    <lineage>
        <taxon>Eukaryota</taxon>
        <taxon>Metazoa</taxon>
        <taxon>Ecdysozoa</taxon>
        <taxon>Arthropoda</taxon>
        <taxon>Hexapoda</taxon>
        <taxon>Insecta</taxon>
        <taxon>Pterygota</taxon>
        <taxon>Neoptera</taxon>
        <taxon>Endopterygota</taxon>
        <taxon>Coleoptera</taxon>
        <taxon>Polyphaga</taxon>
        <taxon>Elateriformia</taxon>
        <taxon>Elateroidea</taxon>
        <taxon>Elateridae</taxon>
        <taxon>Agrypninae</taxon>
        <taxon>Pyrophorini</taxon>
        <taxon>Ignelater</taxon>
    </lineage>
</organism>
<name>A0A8K0DKQ0_IGNLU</name>
<reference evidence="2" key="1">
    <citation type="submission" date="2019-08" db="EMBL/GenBank/DDBJ databases">
        <title>The genome of the North American firefly Photinus pyralis.</title>
        <authorList>
            <consortium name="Photinus pyralis genome working group"/>
            <person name="Fallon T.R."/>
            <person name="Sander Lower S.E."/>
            <person name="Weng J.-K."/>
        </authorList>
    </citation>
    <scope>NUCLEOTIDE SEQUENCE</scope>
    <source>
        <strain evidence="2">TRF0915ILg1</strain>
        <tissue evidence="2">Whole body</tissue>
    </source>
</reference>
<evidence type="ECO:0000256" key="1">
    <source>
        <dbReference type="SAM" id="MobiDB-lite"/>
    </source>
</evidence>
<feature type="region of interest" description="Disordered" evidence="1">
    <location>
        <begin position="245"/>
        <end position="289"/>
    </location>
</feature>
<protein>
    <recommendedName>
        <fullName evidence="4">DDE-1 domain-containing protein</fullName>
    </recommendedName>
</protein>
<proteinExistence type="predicted"/>
<evidence type="ECO:0008006" key="4">
    <source>
        <dbReference type="Google" id="ProtNLM"/>
    </source>
</evidence>
<accession>A0A8K0DKQ0</accession>
<dbReference type="AlphaFoldDB" id="A0A8K0DKQ0"/>
<dbReference type="OrthoDB" id="10065929at2759"/>
<comment type="caution">
    <text evidence="2">The sequence shown here is derived from an EMBL/GenBank/DDBJ whole genome shotgun (WGS) entry which is preliminary data.</text>
</comment>
<dbReference type="EMBL" id="VTPC01000390">
    <property type="protein sequence ID" value="KAF2905981.1"/>
    <property type="molecule type" value="Genomic_DNA"/>
</dbReference>
<dbReference type="Proteomes" id="UP000801492">
    <property type="component" value="Unassembled WGS sequence"/>
</dbReference>
<gene>
    <name evidence="2" type="ORF">ILUMI_00194</name>
</gene>
<sequence length="436" mass="49464">MKKLQERLEAIRSSRLSQRKAKVESKISRTTIMNKLKDRFPKTPGHPQGARYNRTRHGWMDRATFEEWFGSHIFPILKLQLGKKVVIEDNLTSYISLNVLRLYQETDESASDKNQTALPKNQFPVLLKKALNELQPTASQNIISCFGKADIVPINVEELESFTSSRSGGTFKDDCRKKINVASGQSIYPDDIEEAKILMYQKQNSSQYVKKSVPSALHRRNHHQMTITALHPRWKAINQDIMPGIPSVEDISPERSPTEDILPSNLRDPLQQGYPKAPQQPQPRDQFGKPLQDYVGKSNSSLEFILQVEEKREEIFVGTTFINYKNFELDDNRVIKAKQGKTLIEDKEISGENSGVAWVGQGGYEPGWQRGRGGGAEKAKHYQVPERRRRRSTPCRPPVIGSTNLSASHASAAIADIDFDDNDIGKWPENIDSNIR</sequence>
<feature type="compositionally biased region" description="Basic and acidic residues" evidence="1">
    <location>
        <begin position="375"/>
        <end position="386"/>
    </location>
</feature>
<feature type="region of interest" description="Disordered" evidence="1">
    <location>
        <begin position="367"/>
        <end position="404"/>
    </location>
</feature>
<evidence type="ECO:0000313" key="2">
    <source>
        <dbReference type="EMBL" id="KAF2905981.1"/>
    </source>
</evidence>
<keyword evidence="3" id="KW-1185">Reference proteome</keyword>
<evidence type="ECO:0000313" key="3">
    <source>
        <dbReference type="Proteomes" id="UP000801492"/>
    </source>
</evidence>